<feature type="domain" description="ABC transmembrane type-1" evidence="11">
    <location>
        <begin position="15"/>
        <end position="299"/>
    </location>
</feature>
<dbReference type="InterPro" id="IPR039421">
    <property type="entry name" value="Type_1_exporter"/>
</dbReference>
<dbReference type="InterPro" id="IPR027417">
    <property type="entry name" value="P-loop_NTPase"/>
</dbReference>
<dbReference type="SUPFAM" id="SSF90123">
    <property type="entry name" value="ABC transporter transmembrane region"/>
    <property type="match status" value="1"/>
</dbReference>
<dbReference type="PANTHER" id="PTHR24221">
    <property type="entry name" value="ATP-BINDING CASSETTE SUB-FAMILY B"/>
    <property type="match status" value="1"/>
</dbReference>
<keyword evidence="7 9" id="KW-1133">Transmembrane helix</keyword>
<evidence type="ECO:0000256" key="8">
    <source>
        <dbReference type="ARBA" id="ARBA00023136"/>
    </source>
</evidence>
<sequence>MVRGISAEPRIYARAITASALFGLLTVAISRVIGWITNTYVMPIIESDTPVVQVWQGAAVLTVVIVALTLSIAARRIFAAQGTYALQARHRVHLADRLVDLPPAWHRATSPGKILSHASSDAEAATSVFNPLPFALGVVVMLLTSTVMLVLIDPAIALAALAIIPVMMIANILFQRKMSPAVTTAQQLRADVSETAHESFEAATLVKAMGTAQVESARFREDTTRLLTANTRVGALRAVFDPIIDALPHLGSLLVLLVGVQRLATQDITAGDVVTATYLMSLLSVPVRSFGWVLAELPRSVVGYQRVAEVVDTPNPMPPGHVSPDWDAHEPLEVSVRDVSVVYREEQGEQRVLDEVSLTIPAGSLTVLMGRTGAGKTTLVSLCARLADPSEGEVRLGGFPVAELTHDAITRHVAFVSQSPFIFDDTVRHNVTLNNEMYSDDQVWQALEDAHIADHVRSMPRQLDTHLGERGSSLSGGQRQRIALARALITQPSVLILDDATSALDPQVEQAILRTVKAKSRATVVMVAYRSASAQLADHLAVLSQGRIVAQGDHKHLMESSEDYRDLVMAYDNDAERRQQEGTE</sequence>
<dbReference type="InterPro" id="IPR003439">
    <property type="entry name" value="ABC_transporter-like_ATP-bd"/>
</dbReference>
<name>C7R408_JONDD</name>
<evidence type="ECO:0000256" key="5">
    <source>
        <dbReference type="ARBA" id="ARBA00022741"/>
    </source>
</evidence>
<feature type="transmembrane region" description="Helical" evidence="9">
    <location>
        <begin position="132"/>
        <end position="150"/>
    </location>
</feature>
<dbReference type="Gene3D" id="3.40.50.300">
    <property type="entry name" value="P-loop containing nucleotide triphosphate hydrolases"/>
    <property type="match status" value="1"/>
</dbReference>
<dbReference type="FunFam" id="3.40.50.300:FF:000854">
    <property type="entry name" value="Multidrug ABC transporter ATP-binding protein"/>
    <property type="match status" value="1"/>
</dbReference>
<dbReference type="GO" id="GO:0005886">
    <property type="term" value="C:plasma membrane"/>
    <property type="evidence" value="ECO:0007669"/>
    <property type="project" value="UniProtKB-SubCell"/>
</dbReference>
<gene>
    <name evidence="12" type="ordered locus">Jden_1209</name>
</gene>
<evidence type="ECO:0000256" key="9">
    <source>
        <dbReference type="SAM" id="Phobius"/>
    </source>
</evidence>
<evidence type="ECO:0000313" key="12">
    <source>
        <dbReference type="EMBL" id="ACV08865.1"/>
    </source>
</evidence>
<dbReference type="OrthoDB" id="9806127at2"/>
<keyword evidence="2" id="KW-0813">Transport</keyword>
<dbReference type="InterPro" id="IPR017871">
    <property type="entry name" value="ABC_transporter-like_CS"/>
</dbReference>
<comment type="subcellular location">
    <subcellularLocation>
        <location evidence="1">Cell membrane</location>
        <topology evidence="1">Multi-pass membrane protein</topology>
    </subcellularLocation>
</comment>
<dbReference type="SMART" id="SM00382">
    <property type="entry name" value="AAA"/>
    <property type="match status" value="1"/>
</dbReference>
<accession>C7R408</accession>
<dbReference type="GO" id="GO:0016887">
    <property type="term" value="F:ATP hydrolysis activity"/>
    <property type="evidence" value="ECO:0007669"/>
    <property type="project" value="InterPro"/>
</dbReference>
<protein>
    <submittedName>
        <fullName evidence="12">ABC transporter related</fullName>
    </submittedName>
</protein>
<dbReference type="GO" id="GO:0005524">
    <property type="term" value="F:ATP binding"/>
    <property type="evidence" value="ECO:0007669"/>
    <property type="project" value="UniProtKB-KW"/>
</dbReference>
<dbReference type="GO" id="GO:0140359">
    <property type="term" value="F:ABC-type transporter activity"/>
    <property type="evidence" value="ECO:0007669"/>
    <property type="project" value="InterPro"/>
</dbReference>
<evidence type="ECO:0000256" key="2">
    <source>
        <dbReference type="ARBA" id="ARBA00022448"/>
    </source>
</evidence>
<dbReference type="InterPro" id="IPR036640">
    <property type="entry name" value="ABC1_TM_sf"/>
</dbReference>
<dbReference type="GO" id="GO:0034040">
    <property type="term" value="F:ATPase-coupled lipid transmembrane transporter activity"/>
    <property type="evidence" value="ECO:0007669"/>
    <property type="project" value="TreeGrafter"/>
</dbReference>
<reference evidence="12 13" key="1">
    <citation type="journal article" date="2009" name="Stand. Genomic Sci.">
        <title>Complete genome sequence of Jonesia denitrificans type strain (Prevot 55134).</title>
        <authorList>
            <person name="Pukall R."/>
            <person name="Gehrich-Schroter G."/>
            <person name="Lapidus A."/>
            <person name="Nolan M."/>
            <person name="Glavina Del Rio T."/>
            <person name="Lucas S."/>
            <person name="Chen F."/>
            <person name="Tice H."/>
            <person name="Pitluck S."/>
            <person name="Cheng J.F."/>
            <person name="Copeland A."/>
            <person name="Saunders E."/>
            <person name="Brettin T."/>
            <person name="Detter J.C."/>
            <person name="Bruce D."/>
            <person name="Goodwin L."/>
            <person name="Pati A."/>
            <person name="Ivanova N."/>
            <person name="Mavromatis K."/>
            <person name="Ovchinnikova G."/>
            <person name="Chen A."/>
            <person name="Palaniappan K."/>
            <person name="Land M."/>
            <person name="Hauser L."/>
            <person name="Chang Y.J."/>
            <person name="Jeffries C.D."/>
            <person name="Chain P."/>
            <person name="Goker M."/>
            <person name="Bristow J."/>
            <person name="Eisen J.A."/>
            <person name="Markowitz V."/>
            <person name="Hugenholtz P."/>
            <person name="Kyrpides N.C."/>
            <person name="Klenk H.P."/>
            <person name="Han C."/>
        </authorList>
    </citation>
    <scope>NUCLEOTIDE SEQUENCE [LARGE SCALE GENOMIC DNA]</scope>
    <source>
        <strain evidence="13">ATCC 14870 / DSM 20603 / BCRC 15368 / CIP 55.134 / JCM 11481 / NBRC 15587 / NCTC 10816 / Prevot 55134</strain>
    </source>
</reference>
<dbReference type="InterPro" id="IPR003593">
    <property type="entry name" value="AAA+_ATPase"/>
</dbReference>
<evidence type="ECO:0000259" key="11">
    <source>
        <dbReference type="PROSITE" id="PS50929"/>
    </source>
</evidence>
<dbReference type="Pfam" id="PF00005">
    <property type="entry name" value="ABC_tran"/>
    <property type="match status" value="1"/>
</dbReference>
<dbReference type="PANTHER" id="PTHR24221:SF654">
    <property type="entry name" value="ATP-BINDING CASSETTE SUB-FAMILY B MEMBER 6"/>
    <property type="match status" value="1"/>
</dbReference>
<organism evidence="12 13">
    <name type="scientific">Jonesia denitrificans (strain ATCC 14870 / DSM 20603 / BCRC 15368 / CIP 55.134 / JCM 11481 / NBRC 15587 / NCTC 10816 / Prevot 55134)</name>
    <name type="common">Listeria denitrificans</name>
    <dbReference type="NCBI Taxonomy" id="471856"/>
    <lineage>
        <taxon>Bacteria</taxon>
        <taxon>Bacillati</taxon>
        <taxon>Actinomycetota</taxon>
        <taxon>Actinomycetes</taxon>
        <taxon>Micrococcales</taxon>
        <taxon>Jonesiaceae</taxon>
        <taxon>Jonesia</taxon>
    </lineage>
</organism>
<dbReference type="AlphaFoldDB" id="C7R408"/>
<dbReference type="PROSITE" id="PS00211">
    <property type="entry name" value="ABC_TRANSPORTER_1"/>
    <property type="match status" value="1"/>
</dbReference>
<dbReference type="PROSITE" id="PS50929">
    <property type="entry name" value="ABC_TM1F"/>
    <property type="match status" value="1"/>
</dbReference>
<evidence type="ECO:0000256" key="7">
    <source>
        <dbReference type="ARBA" id="ARBA00022989"/>
    </source>
</evidence>
<dbReference type="STRING" id="471856.Jden_1209"/>
<proteinExistence type="predicted"/>
<dbReference type="SUPFAM" id="SSF52540">
    <property type="entry name" value="P-loop containing nucleoside triphosphate hydrolases"/>
    <property type="match status" value="1"/>
</dbReference>
<keyword evidence="5" id="KW-0547">Nucleotide-binding</keyword>
<dbReference type="KEGG" id="jde:Jden_1209"/>
<evidence type="ECO:0000256" key="3">
    <source>
        <dbReference type="ARBA" id="ARBA00022475"/>
    </source>
</evidence>
<keyword evidence="4 9" id="KW-0812">Transmembrane</keyword>
<dbReference type="eggNOG" id="COG1132">
    <property type="taxonomic scope" value="Bacteria"/>
</dbReference>
<evidence type="ECO:0000259" key="10">
    <source>
        <dbReference type="PROSITE" id="PS50893"/>
    </source>
</evidence>
<evidence type="ECO:0000256" key="6">
    <source>
        <dbReference type="ARBA" id="ARBA00022840"/>
    </source>
</evidence>
<dbReference type="Proteomes" id="UP000000628">
    <property type="component" value="Chromosome"/>
</dbReference>
<dbReference type="InterPro" id="IPR011527">
    <property type="entry name" value="ABC1_TM_dom"/>
</dbReference>
<feature type="domain" description="ABC transporter" evidence="10">
    <location>
        <begin position="336"/>
        <end position="570"/>
    </location>
</feature>
<keyword evidence="8 9" id="KW-0472">Membrane</keyword>
<feature type="transmembrane region" description="Helical" evidence="9">
    <location>
        <begin position="12"/>
        <end position="34"/>
    </location>
</feature>
<dbReference type="EMBL" id="CP001706">
    <property type="protein sequence ID" value="ACV08865.1"/>
    <property type="molecule type" value="Genomic_DNA"/>
</dbReference>
<keyword evidence="3" id="KW-1003">Cell membrane</keyword>
<keyword evidence="13" id="KW-1185">Reference proteome</keyword>
<dbReference type="Gene3D" id="1.20.1560.10">
    <property type="entry name" value="ABC transporter type 1, transmembrane domain"/>
    <property type="match status" value="1"/>
</dbReference>
<dbReference type="PROSITE" id="PS50893">
    <property type="entry name" value="ABC_TRANSPORTER_2"/>
    <property type="match status" value="1"/>
</dbReference>
<dbReference type="HOGENOM" id="CLU_000604_84_3_11"/>
<evidence type="ECO:0000313" key="13">
    <source>
        <dbReference type="Proteomes" id="UP000000628"/>
    </source>
</evidence>
<evidence type="ECO:0000256" key="4">
    <source>
        <dbReference type="ARBA" id="ARBA00022692"/>
    </source>
</evidence>
<feature type="transmembrane region" description="Helical" evidence="9">
    <location>
        <begin position="156"/>
        <end position="174"/>
    </location>
</feature>
<keyword evidence="6" id="KW-0067">ATP-binding</keyword>
<dbReference type="Pfam" id="PF00664">
    <property type="entry name" value="ABC_membrane"/>
    <property type="match status" value="1"/>
</dbReference>
<feature type="transmembrane region" description="Helical" evidence="9">
    <location>
        <begin position="54"/>
        <end position="74"/>
    </location>
</feature>
<evidence type="ECO:0000256" key="1">
    <source>
        <dbReference type="ARBA" id="ARBA00004651"/>
    </source>
</evidence>